<keyword evidence="2" id="KW-1185">Reference proteome</keyword>
<proteinExistence type="predicted"/>
<dbReference type="AlphaFoldDB" id="A0A0D9WKB5"/>
<protein>
    <submittedName>
        <fullName evidence="1">Uncharacterized protein</fullName>
    </submittedName>
</protein>
<dbReference type="HOGENOM" id="CLU_2743670_0_0_1"/>
<sequence length="71" mass="7775">MSRLMANRLQDGCAFNALNNVSNGAVPRISKFTAGRIDSEGDAADEIFLPLLPFLDSMVVSNRRFLPCARC</sequence>
<organism evidence="1 2">
    <name type="scientific">Leersia perrieri</name>
    <dbReference type="NCBI Taxonomy" id="77586"/>
    <lineage>
        <taxon>Eukaryota</taxon>
        <taxon>Viridiplantae</taxon>
        <taxon>Streptophyta</taxon>
        <taxon>Embryophyta</taxon>
        <taxon>Tracheophyta</taxon>
        <taxon>Spermatophyta</taxon>
        <taxon>Magnoliopsida</taxon>
        <taxon>Liliopsida</taxon>
        <taxon>Poales</taxon>
        <taxon>Poaceae</taxon>
        <taxon>BOP clade</taxon>
        <taxon>Oryzoideae</taxon>
        <taxon>Oryzeae</taxon>
        <taxon>Oryzinae</taxon>
        <taxon>Leersia</taxon>
    </lineage>
</organism>
<reference evidence="1" key="3">
    <citation type="submission" date="2015-04" db="UniProtKB">
        <authorList>
            <consortium name="EnsemblPlants"/>
        </authorList>
    </citation>
    <scope>IDENTIFICATION</scope>
</reference>
<evidence type="ECO:0000313" key="2">
    <source>
        <dbReference type="Proteomes" id="UP000032180"/>
    </source>
</evidence>
<dbReference type="EnsemblPlants" id="LPERR05G23080.1">
    <property type="protein sequence ID" value="LPERR05G23080.1"/>
    <property type="gene ID" value="LPERR05G23080"/>
</dbReference>
<reference evidence="2" key="2">
    <citation type="submission" date="2013-12" db="EMBL/GenBank/DDBJ databases">
        <authorList>
            <person name="Yu Y."/>
            <person name="Lee S."/>
            <person name="de Baynast K."/>
            <person name="Wissotski M."/>
            <person name="Liu L."/>
            <person name="Talag J."/>
            <person name="Goicoechea J."/>
            <person name="Angelova A."/>
            <person name="Jetty R."/>
            <person name="Kudrna D."/>
            <person name="Golser W."/>
            <person name="Rivera L."/>
            <person name="Zhang J."/>
            <person name="Wing R."/>
        </authorList>
    </citation>
    <scope>NUCLEOTIDE SEQUENCE</scope>
</reference>
<dbReference type="Gramene" id="LPERR05G23080.1">
    <property type="protein sequence ID" value="LPERR05G23080.1"/>
    <property type="gene ID" value="LPERR05G23080"/>
</dbReference>
<evidence type="ECO:0000313" key="1">
    <source>
        <dbReference type="EnsemblPlants" id="LPERR05G23080.1"/>
    </source>
</evidence>
<name>A0A0D9WKB5_9ORYZ</name>
<reference evidence="1 2" key="1">
    <citation type="submission" date="2012-08" db="EMBL/GenBank/DDBJ databases">
        <title>Oryza genome evolution.</title>
        <authorList>
            <person name="Wing R.A."/>
        </authorList>
    </citation>
    <scope>NUCLEOTIDE SEQUENCE</scope>
</reference>
<accession>A0A0D9WKB5</accession>
<dbReference type="Proteomes" id="UP000032180">
    <property type="component" value="Chromosome 5"/>
</dbReference>